<dbReference type="InterPro" id="IPR036736">
    <property type="entry name" value="ACP-like_sf"/>
</dbReference>
<evidence type="ECO:0000259" key="1">
    <source>
        <dbReference type="PROSITE" id="PS50075"/>
    </source>
</evidence>
<gene>
    <name evidence="2" type="ORF">OHJ16_08375</name>
</gene>
<reference evidence="2" key="1">
    <citation type="submission" date="2022-10" db="EMBL/GenBank/DDBJ databases">
        <title>Genome sequence of Actinomyces israelii ATCC 10048.</title>
        <authorList>
            <person name="Watt R.M."/>
            <person name="Tong W.M."/>
        </authorList>
    </citation>
    <scope>NUCLEOTIDE SEQUENCE</scope>
    <source>
        <strain evidence="2">ATCC 10048</strain>
    </source>
</reference>
<dbReference type="Proteomes" id="UP001072034">
    <property type="component" value="Unassembled WGS sequence"/>
</dbReference>
<proteinExistence type="predicted"/>
<dbReference type="InterPro" id="IPR009081">
    <property type="entry name" value="PP-bd_ACP"/>
</dbReference>
<dbReference type="SUPFAM" id="SSF47336">
    <property type="entry name" value="ACP-like"/>
    <property type="match status" value="1"/>
</dbReference>
<protein>
    <submittedName>
        <fullName evidence="2">Phosphopantetheine-binding protein</fullName>
    </submittedName>
</protein>
<evidence type="ECO:0000313" key="2">
    <source>
        <dbReference type="EMBL" id="MCZ0858059.1"/>
    </source>
</evidence>
<dbReference type="EMBL" id="JAPTMY010000016">
    <property type="protein sequence ID" value="MCZ0858059.1"/>
    <property type="molecule type" value="Genomic_DNA"/>
</dbReference>
<sequence>MKDIEFLLRGIVSEVDMKKICAQPENFVNLPLTHLGVDSIAVFEVLERIESRIGHQLDYDKLDYEDLITLEGLLRLLGPGSDGID</sequence>
<feature type="domain" description="Carrier" evidence="1">
    <location>
        <begin position="1"/>
        <end position="81"/>
    </location>
</feature>
<accession>A0ABT4I8H7</accession>
<dbReference type="Pfam" id="PF00550">
    <property type="entry name" value="PP-binding"/>
    <property type="match status" value="1"/>
</dbReference>
<dbReference type="Gene3D" id="1.10.1200.10">
    <property type="entry name" value="ACP-like"/>
    <property type="match status" value="1"/>
</dbReference>
<dbReference type="RefSeq" id="WP_268917533.1">
    <property type="nucleotide sequence ID" value="NZ_CP124548.1"/>
</dbReference>
<organism evidence="2 3">
    <name type="scientific">Actinomyces israelii</name>
    <dbReference type="NCBI Taxonomy" id="1659"/>
    <lineage>
        <taxon>Bacteria</taxon>
        <taxon>Bacillati</taxon>
        <taxon>Actinomycetota</taxon>
        <taxon>Actinomycetes</taxon>
        <taxon>Actinomycetales</taxon>
        <taxon>Actinomycetaceae</taxon>
        <taxon>Actinomyces</taxon>
    </lineage>
</organism>
<comment type="caution">
    <text evidence="2">The sequence shown here is derived from an EMBL/GenBank/DDBJ whole genome shotgun (WGS) entry which is preliminary data.</text>
</comment>
<evidence type="ECO:0000313" key="3">
    <source>
        <dbReference type="Proteomes" id="UP001072034"/>
    </source>
</evidence>
<keyword evidence="3" id="KW-1185">Reference proteome</keyword>
<name>A0ABT4I8H7_9ACTO</name>
<dbReference type="PROSITE" id="PS50075">
    <property type="entry name" value="CARRIER"/>
    <property type="match status" value="1"/>
</dbReference>